<name>A0A1M5SDF9_9FIRM</name>
<protein>
    <submittedName>
        <fullName evidence="1">Uncharacterized protein</fullName>
    </submittedName>
</protein>
<gene>
    <name evidence="1" type="ORF">SAMN02746098_00821</name>
</gene>
<evidence type="ECO:0000313" key="2">
    <source>
        <dbReference type="Proteomes" id="UP000183954"/>
    </source>
</evidence>
<accession>A0A1M5SDF9</accession>
<dbReference type="STRING" id="1121420.SAMN02746098_00821"/>
<reference evidence="2" key="1">
    <citation type="submission" date="2016-11" db="EMBL/GenBank/DDBJ databases">
        <authorList>
            <person name="Varghese N."/>
            <person name="Submissions S."/>
        </authorList>
    </citation>
    <scope>NUCLEOTIDE SEQUENCE [LARGE SCALE GENOMIC DNA]</scope>
    <source>
        <strain evidence="2">DSM 15449</strain>
    </source>
</reference>
<evidence type="ECO:0000313" key="1">
    <source>
        <dbReference type="EMBL" id="SHH36632.1"/>
    </source>
</evidence>
<dbReference type="AlphaFoldDB" id="A0A1M5SDF9"/>
<proteinExistence type="predicted"/>
<sequence>MSQIDKDIEKLKDEVIRKIYQVIRSNCEISKMANGLWLSTKTFADKIMNKIPRYLKRWIRL</sequence>
<dbReference type="RefSeq" id="WP_073028042.1">
    <property type="nucleotide sequence ID" value="NZ_FQXJ01000003.1"/>
</dbReference>
<dbReference type="Proteomes" id="UP000183954">
    <property type="component" value="Unassembled WGS sequence"/>
</dbReference>
<dbReference type="EMBL" id="FQXJ01000003">
    <property type="protein sequence ID" value="SHH36632.1"/>
    <property type="molecule type" value="Genomic_DNA"/>
</dbReference>
<keyword evidence="2" id="KW-1185">Reference proteome</keyword>
<organism evidence="1 2">
    <name type="scientific">Desulfosporosinus lacus DSM 15449</name>
    <dbReference type="NCBI Taxonomy" id="1121420"/>
    <lineage>
        <taxon>Bacteria</taxon>
        <taxon>Bacillati</taxon>
        <taxon>Bacillota</taxon>
        <taxon>Clostridia</taxon>
        <taxon>Eubacteriales</taxon>
        <taxon>Desulfitobacteriaceae</taxon>
        <taxon>Desulfosporosinus</taxon>
    </lineage>
</organism>